<comment type="caution">
    <text evidence="2">The sequence shown here is derived from an EMBL/GenBank/DDBJ whole genome shotgun (WGS) entry which is preliminary data.</text>
</comment>
<name>A0ABP4JJ29_9ACTN</name>
<dbReference type="Gene3D" id="3.40.47.10">
    <property type="match status" value="1"/>
</dbReference>
<accession>A0ABP4JJ29</accession>
<proteinExistence type="predicted"/>
<evidence type="ECO:0000256" key="1">
    <source>
        <dbReference type="SAM" id="MobiDB-lite"/>
    </source>
</evidence>
<dbReference type="Proteomes" id="UP001500973">
    <property type="component" value="Unassembled WGS sequence"/>
</dbReference>
<evidence type="ECO:0000313" key="2">
    <source>
        <dbReference type="EMBL" id="GAA1423267.1"/>
    </source>
</evidence>
<dbReference type="PANTHER" id="PTHR42870:SF1">
    <property type="entry name" value="NON-SPECIFIC LIPID-TRANSFER PROTEIN-LIKE 2"/>
    <property type="match status" value="1"/>
</dbReference>
<reference evidence="3" key="1">
    <citation type="journal article" date="2019" name="Int. J. Syst. Evol. Microbiol.">
        <title>The Global Catalogue of Microorganisms (GCM) 10K type strain sequencing project: providing services to taxonomists for standard genome sequencing and annotation.</title>
        <authorList>
            <consortium name="The Broad Institute Genomics Platform"/>
            <consortium name="The Broad Institute Genome Sequencing Center for Infectious Disease"/>
            <person name="Wu L."/>
            <person name="Ma J."/>
        </authorList>
    </citation>
    <scope>NUCLEOTIDE SEQUENCE [LARGE SCALE GENOMIC DNA]</scope>
    <source>
        <strain evidence="3">JCM 11756</strain>
    </source>
</reference>
<protein>
    <submittedName>
        <fullName evidence="2">Thiolase domain-containing protein</fullName>
    </submittedName>
</protein>
<dbReference type="EMBL" id="BAAAIZ010000033">
    <property type="protein sequence ID" value="GAA1423267.1"/>
    <property type="molecule type" value="Genomic_DNA"/>
</dbReference>
<dbReference type="SUPFAM" id="SSF53901">
    <property type="entry name" value="Thiolase-like"/>
    <property type="match status" value="2"/>
</dbReference>
<dbReference type="NCBIfam" id="NF005924">
    <property type="entry name" value="PRK07937.1"/>
    <property type="match status" value="1"/>
</dbReference>
<keyword evidence="3" id="KW-1185">Reference proteome</keyword>
<gene>
    <name evidence="2" type="ORF">GCM10009601_26160</name>
</gene>
<sequence>MTTPDRQAPSHESGRQAPSHESGRQAPSHESGRQAPSHESGRQAPLRDTGRQAPPSDTGRQAPPSDTGRQPVPRESDRQPPLRDIAVVAFAQTRHRRTSADRSEAEMLLPVLHEVLAETGLRTSDIGFTCSGSSDYLAGRAFSFTLALDGVGAWPPIRESHVEADGAWALYEAWTKLLTGEADTALVYAWGKSSPGSLRDVLTRQLDPYYLAPLWPDSVALAALQAQALIDSGITDEAELAAVAARSREAAAGNPHALLTGSVPHGDYQVRPLRTGDCPPVTDGAAAVILAAGERARELCDRPAWIRGIDHRIEPHGLGVRDLTDSPSARLAAERAGAFERPVDTAELHAPFTAQEVILRRALRLDDTVCVNPSGGPLAADPVMATGLVRIGEAAARIHRGDSHRALAHATSGPCLQQNLVAVLEGEPV</sequence>
<evidence type="ECO:0000313" key="3">
    <source>
        <dbReference type="Proteomes" id="UP001500973"/>
    </source>
</evidence>
<organism evidence="2 3">
    <name type="scientific">Streptomyces thermospinosisporus</name>
    <dbReference type="NCBI Taxonomy" id="161482"/>
    <lineage>
        <taxon>Bacteria</taxon>
        <taxon>Bacillati</taxon>
        <taxon>Actinomycetota</taxon>
        <taxon>Actinomycetes</taxon>
        <taxon>Kitasatosporales</taxon>
        <taxon>Streptomycetaceae</taxon>
        <taxon>Streptomyces</taxon>
    </lineage>
</organism>
<dbReference type="InterPro" id="IPR016039">
    <property type="entry name" value="Thiolase-like"/>
</dbReference>
<dbReference type="PANTHER" id="PTHR42870">
    <property type="entry name" value="ACETYL-COA C-ACETYLTRANSFERASE"/>
    <property type="match status" value="1"/>
</dbReference>
<feature type="compositionally biased region" description="Basic and acidic residues" evidence="1">
    <location>
        <begin position="72"/>
        <end position="81"/>
    </location>
</feature>
<feature type="region of interest" description="Disordered" evidence="1">
    <location>
        <begin position="1"/>
        <end position="84"/>
    </location>
</feature>